<comment type="caution">
    <text evidence="1">The sequence shown here is derived from an EMBL/GenBank/DDBJ whole genome shotgun (WGS) entry which is preliminary data.</text>
</comment>
<accession>A0A9P6L777</accession>
<reference evidence="1" key="2">
    <citation type="submission" date="2020-11" db="EMBL/GenBank/DDBJ databases">
        <authorList>
            <consortium name="DOE Joint Genome Institute"/>
            <person name="Kuo A."/>
            <person name="Miyauchi S."/>
            <person name="Kiss E."/>
            <person name="Drula E."/>
            <person name="Kohler A."/>
            <person name="Sanchez-Garcia M."/>
            <person name="Andreopoulos B."/>
            <person name="Barry K.W."/>
            <person name="Bonito G."/>
            <person name="Buee M."/>
            <person name="Carver A."/>
            <person name="Chen C."/>
            <person name="Cichocki N."/>
            <person name="Clum A."/>
            <person name="Culley D."/>
            <person name="Crous P.W."/>
            <person name="Fauchery L."/>
            <person name="Girlanda M."/>
            <person name="Hayes R."/>
            <person name="Keri Z."/>
            <person name="Labutti K."/>
            <person name="Lipzen A."/>
            <person name="Lombard V."/>
            <person name="Magnuson J."/>
            <person name="Maillard F."/>
            <person name="Morin E."/>
            <person name="Murat C."/>
            <person name="Nolan M."/>
            <person name="Ohm R."/>
            <person name="Pangilinan J."/>
            <person name="Pereira M."/>
            <person name="Perotto S."/>
            <person name="Peter M."/>
            <person name="Riley R."/>
            <person name="Sitrit Y."/>
            <person name="Stielow B."/>
            <person name="Szollosi G."/>
            <person name="Zifcakova L."/>
            <person name="Stursova M."/>
            <person name="Spatafora J.W."/>
            <person name="Tedersoo L."/>
            <person name="Vaario L.-M."/>
            <person name="Yamada A."/>
            <person name="Yan M."/>
            <person name="Wang P."/>
            <person name="Xu J."/>
            <person name="Bruns T."/>
            <person name="Baldrian P."/>
            <person name="Vilgalys R."/>
            <person name="Henrissat B."/>
            <person name="Grigoriev I.V."/>
            <person name="Hibbett D."/>
            <person name="Nagy L.G."/>
            <person name="Martin F.M."/>
        </authorList>
    </citation>
    <scope>NUCLEOTIDE SEQUENCE</scope>
    <source>
        <strain evidence="1">UH-Tt-Lm1</strain>
    </source>
</reference>
<name>A0A9P6L777_9AGAM</name>
<sequence length="159" mass="17978">MPQTRVITLTRDCQSEECLISAVMDRSLRGRASVIVVRGVRAPHLLTSPKPCTGYRPYYKSTPVAPSLSLTPRLTPTTQRGTAESLGIAYWDKILHPYFPRRCVTLSWDGPACGEHKRRHREDIDRADRREIVGRVYVAFAKLSKSQSSTESHYKVFGC</sequence>
<reference evidence="1" key="1">
    <citation type="journal article" date="2020" name="Nat. Commun.">
        <title>Large-scale genome sequencing of mycorrhizal fungi provides insights into the early evolution of symbiotic traits.</title>
        <authorList>
            <person name="Miyauchi S."/>
            <person name="Kiss E."/>
            <person name="Kuo A."/>
            <person name="Drula E."/>
            <person name="Kohler A."/>
            <person name="Sanchez-Garcia M."/>
            <person name="Morin E."/>
            <person name="Andreopoulos B."/>
            <person name="Barry K.W."/>
            <person name="Bonito G."/>
            <person name="Buee M."/>
            <person name="Carver A."/>
            <person name="Chen C."/>
            <person name="Cichocki N."/>
            <person name="Clum A."/>
            <person name="Culley D."/>
            <person name="Crous P.W."/>
            <person name="Fauchery L."/>
            <person name="Girlanda M."/>
            <person name="Hayes R.D."/>
            <person name="Keri Z."/>
            <person name="LaButti K."/>
            <person name="Lipzen A."/>
            <person name="Lombard V."/>
            <person name="Magnuson J."/>
            <person name="Maillard F."/>
            <person name="Murat C."/>
            <person name="Nolan M."/>
            <person name="Ohm R.A."/>
            <person name="Pangilinan J."/>
            <person name="Pereira M.F."/>
            <person name="Perotto S."/>
            <person name="Peter M."/>
            <person name="Pfister S."/>
            <person name="Riley R."/>
            <person name="Sitrit Y."/>
            <person name="Stielow J.B."/>
            <person name="Szollosi G."/>
            <person name="Zifcakova L."/>
            <person name="Stursova M."/>
            <person name="Spatafora J.W."/>
            <person name="Tedersoo L."/>
            <person name="Vaario L.M."/>
            <person name="Yamada A."/>
            <person name="Yan M."/>
            <person name="Wang P."/>
            <person name="Xu J."/>
            <person name="Bruns T."/>
            <person name="Baldrian P."/>
            <person name="Vilgalys R."/>
            <person name="Dunand C."/>
            <person name="Henrissat B."/>
            <person name="Grigoriev I.V."/>
            <person name="Hibbett D."/>
            <person name="Nagy L.G."/>
            <person name="Martin F.M."/>
        </authorList>
    </citation>
    <scope>NUCLEOTIDE SEQUENCE</scope>
    <source>
        <strain evidence="1">UH-Tt-Lm1</strain>
    </source>
</reference>
<dbReference type="AlphaFoldDB" id="A0A9P6L777"/>
<evidence type="ECO:0000313" key="1">
    <source>
        <dbReference type="EMBL" id="KAF9786337.1"/>
    </source>
</evidence>
<gene>
    <name evidence="1" type="ORF">BJ322DRAFT_782187</name>
</gene>
<dbReference type="EMBL" id="WIUZ02000006">
    <property type="protein sequence ID" value="KAF9786337.1"/>
    <property type="molecule type" value="Genomic_DNA"/>
</dbReference>
<proteinExistence type="predicted"/>
<evidence type="ECO:0000313" key="2">
    <source>
        <dbReference type="Proteomes" id="UP000736335"/>
    </source>
</evidence>
<dbReference type="Proteomes" id="UP000736335">
    <property type="component" value="Unassembled WGS sequence"/>
</dbReference>
<protein>
    <submittedName>
        <fullName evidence="1">Uncharacterized protein</fullName>
    </submittedName>
</protein>
<keyword evidence="2" id="KW-1185">Reference proteome</keyword>
<organism evidence="1 2">
    <name type="scientific">Thelephora terrestris</name>
    <dbReference type="NCBI Taxonomy" id="56493"/>
    <lineage>
        <taxon>Eukaryota</taxon>
        <taxon>Fungi</taxon>
        <taxon>Dikarya</taxon>
        <taxon>Basidiomycota</taxon>
        <taxon>Agaricomycotina</taxon>
        <taxon>Agaricomycetes</taxon>
        <taxon>Thelephorales</taxon>
        <taxon>Thelephoraceae</taxon>
        <taxon>Thelephora</taxon>
    </lineage>
</organism>